<keyword evidence="5" id="KW-0503">Monooxygenase</keyword>
<evidence type="ECO:0000256" key="1">
    <source>
        <dbReference type="ARBA" id="ARBA00007992"/>
    </source>
</evidence>
<reference evidence="7" key="1">
    <citation type="journal article" date="2020" name="Phytopathology">
        <title>Genome sequence of the chestnut blight fungus Cryphonectria parasitica EP155: A fundamental resource for an archetypical invasive plant pathogen.</title>
        <authorList>
            <person name="Crouch J.A."/>
            <person name="Dawe A."/>
            <person name="Aerts A."/>
            <person name="Barry K."/>
            <person name="Churchill A.C.L."/>
            <person name="Grimwood J."/>
            <person name="Hillman B."/>
            <person name="Milgroom M.G."/>
            <person name="Pangilinan J."/>
            <person name="Smith M."/>
            <person name="Salamov A."/>
            <person name="Schmutz J."/>
            <person name="Yadav J."/>
            <person name="Grigoriev I.V."/>
            <person name="Nuss D."/>
        </authorList>
    </citation>
    <scope>NUCLEOTIDE SEQUENCE</scope>
    <source>
        <strain evidence="7">EP155</strain>
    </source>
</reference>
<evidence type="ECO:0000259" key="6">
    <source>
        <dbReference type="Pfam" id="PF01494"/>
    </source>
</evidence>
<dbReference type="SUPFAM" id="SSF51905">
    <property type="entry name" value="FAD/NAD(P)-binding domain"/>
    <property type="match status" value="1"/>
</dbReference>
<dbReference type="GO" id="GO:0071949">
    <property type="term" value="F:FAD binding"/>
    <property type="evidence" value="ECO:0007669"/>
    <property type="project" value="InterPro"/>
</dbReference>
<feature type="domain" description="FAD-binding" evidence="6">
    <location>
        <begin position="9"/>
        <end position="177"/>
    </location>
</feature>
<dbReference type="InterPro" id="IPR050493">
    <property type="entry name" value="FAD-dep_Monooxygenase_BioMet"/>
</dbReference>
<dbReference type="Gene3D" id="3.50.50.60">
    <property type="entry name" value="FAD/NAD(P)-binding domain"/>
    <property type="match status" value="1"/>
</dbReference>
<gene>
    <name evidence="7" type="ORF">M406DRAFT_287569</name>
</gene>
<dbReference type="Proteomes" id="UP000803844">
    <property type="component" value="Unassembled WGS sequence"/>
</dbReference>
<keyword evidence="8" id="KW-1185">Reference proteome</keyword>
<dbReference type="AlphaFoldDB" id="A0A9P4Y524"/>
<keyword evidence="2" id="KW-0285">Flavoprotein</keyword>
<keyword evidence="3" id="KW-0274">FAD</keyword>
<organism evidence="7 8">
    <name type="scientific">Cryphonectria parasitica (strain ATCC 38755 / EP155)</name>
    <dbReference type="NCBI Taxonomy" id="660469"/>
    <lineage>
        <taxon>Eukaryota</taxon>
        <taxon>Fungi</taxon>
        <taxon>Dikarya</taxon>
        <taxon>Ascomycota</taxon>
        <taxon>Pezizomycotina</taxon>
        <taxon>Sordariomycetes</taxon>
        <taxon>Sordariomycetidae</taxon>
        <taxon>Diaporthales</taxon>
        <taxon>Cryphonectriaceae</taxon>
        <taxon>Cryphonectria-Endothia species complex</taxon>
        <taxon>Cryphonectria</taxon>
    </lineage>
</organism>
<evidence type="ECO:0000256" key="4">
    <source>
        <dbReference type="ARBA" id="ARBA00023002"/>
    </source>
</evidence>
<evidence type="ECO:0000313" key="8">
    <source>
        <dbReference type="Proteomes" id="UP000803844"/>
    </source>
</evidence>
<dbReference type="InterPro" id="IPR002938">
    <property type="entry name" value="FAD-bd"/>
</dbReference>
<evidence type="ECO:0000313" key="7">
    <source>
        <dbReference type="EMBL" id="KAF3766661.1"/>
    </source>
</evidence>
<dbReference type="EMBL" id="MU032346">
    <property type="protein sequence ID" value="KAF3766661.1"/>
    <property type="molecule type" value="Genomic_DNA"/>
</dbReference>
<dbReference type="PANTHER" id="PTHR13789">
    <property type="entry name" value="MONOOXYGENASE"/>
    <property type="match status" value="1"/>
</dbReference>
<evidence type="ECO:0000256" key="2">
    <source>
        <dbReference type="ARBA" id="ARBA00022630"/>
    </source>
</evidence>
<keyword evidence="4" id="KW-0560">Oxidoreductase</keyword>
<dbReference type="Pfam" id="PF01494">
    <property type="entry name" value="FAD_binding_3"/>
    <property type="match status" value="2"/>
</dbReference>
<proteinExistence type="inferred from homology"/>
<name>A0A9P4Y524_CRYP1</name>
<accession>A0A9P4Y524</accession>
<dbReference type="GeneID" id="63835873"/>
<dbReference type="RefSeq" id="XP_040777622.1">
    <property type="nucleotide sequence ID" value="XM_040918744.1"/>
</dbReference>
<protein>
    <submittedName>
        <fullName evidence="7">FAD/NAD(P)-binding domain-containing protein</fullName>
    </submittedName>
</protein>
<dbReference type="OrthoDB" id="420606at2759"/>
<comment type="caution">
    <text evidence="7">The sequence shown here is derived from an EMBL/GenBank/DDBJ whole genome shotgun (WGS) entry which is preliminary data.</text>
</comment>
<feature type="domain" description="FAD-binding" evidence="6">
    <location>
        <begin position="309"/>
        <end position="366"/>
    </location>
</feature>
<evidence type="ECO:0000256" key="5">
    <source>
        <dbReference type="ARBA" id="ARBA00023033"/>
    </source>
</evidence>
<sequence length="439" mass="47618">MALLQSEFRICIIGAGIVGLAGGILLSRHGFQVTIVEKDPGLQTVGAGIQLHPNALRVLQDLGVYDDVKAESVLTPTIMFKDYATGRTLHAQDVRGAEERYGAPVLTVHRAHLRQALYDQALAAGVHFEFGIVAQAGGVDLAGGAITLHAADGGPSKVVSADLFVGADGGTSAVREAFTGRKLSLVPHGKVVHRIVLDEALIRARPNLRHLVDAPNIIVWAGPASMAVTYSLAGRFNIAFTRPGSLDPADAFFRPEPVDLDGFLAELAVEGWDPEVLELIGLASDCMRWMFFEPLIDNETVPWVDAGARFCIVGDAAHQTLPYLAQGAAMGLESISVLAQLLSKAHSREQVRDCLDVYQRLRKERTGHVNRAGLKNGAIWQMPDGPLRDERNRVLLNETPSVGFPNPLADPFFQVWLWGFDAPTAANEAWELHMRRSSR</sequence>
<dbReference type="GO" id="GO:0004497">
    <property type="term" value="F:monooxygenase activity"/>
    <property type="evidence" value="ECO:0007669"/>
    <property type="project" value="UniProtKB-KW"/>
</dbReference>
<dbReference type="PRINTS" id="PR00420">
    <property type="entry name" value="RNGMNOXGNASE"/>
</dbReference>
<comment type="similarity">
    <text evidence="1">Belongs to the paxM FAD-dependent monooxygenase family.</text>
</comment>
<evidence type="ECO:0000256" key="3">
    <source>
        <dbReference type="ARBA" id="ARBA00022827"/>
    </source>
</evidence>
<dbReference type="InterPro" id="IPR036188">
    <property type="entry name" value="FAD/NAD-bd_sf"/>
</dbReference>
<dbReference type="PANTHER" id="PTHR13789:SF238">
    <property type="entry name" value="PUTATIVE (AFU_ORTHOLOGUE AFUA_2G01680)-RELATED"/>
    <property type="match status" value="1"/>
</dbReference>